<sequence length="74" mass="8359">MFPRTIKITLEKTETGFSAYANDFPVFVTGGTIPELIDHAVESTSFYFKEENISIFADIKLKQTFGNSFHTTDC</sequence>
<evidence type="ECO:0000313" key="2">
    <source>
        <dbReference type="Proteomes" id="UP001500469"/>
    </source>
</evidence>
<evidence type="ECO:0000313" key="1">
    <source>
        <dbReference type="EMBL" id="GAA0877260.1"/>
    </source>
</evidence>
<name>A0ABP3Y940_9BACT</name>
<gene>
    <name evidence="1" type="ORF">GCM10009119_02280</name>
</gene>
<accession>A0ABP3Y940</accession>
<keyword evidence="2" id="KW-1185">Reference proteome</keyword>
<organism evidence="1 2">
    <name type="scientific">Algoriphagus jejuensis</name>
    <dbReference type="NCBI Taxonomy" id="419934"/>
    <lineage>
        <taxon>Bacteria</taxon>
        <taxon>Pseudomonadati</taxon>
        <taxon>Bacteroidota</taxon>
        <taxon>Cytophagia</taxon>
        <taxon>Cytophagales</taxon>
        <taxon>Cyclobacteriaceae</taxon>
        <taxon>Algoriphagus</taxon>
    </lineage>
</organism>
<proteinExistence type="predicted"/>
<dbReference type="Proteomes" id="UP001500469">
    <property type="component" value="Unassembled WGS sequence"/>
</dbReference>
<dbReference type="EMBL" id="BAAAFI010000002">
    <property type="protein sequence ID" value="GAA0877260.1"/>
    <property type="molecule type" value="Genomic_DNA"/>
</dbReference>
<reference evidence="2" key="1">
    <citation type="journal article" date="2019" name="Int. J. Syst. Evol. Microbiol.">
        <title>The Global Catalogue of Microorganisms (GCM) 10K type strain sequencing project: providing services to taxonomists for standard genome sequencing and annotation.</title>
        <authorList>
            <consortium name="The Broad Institute Genomics Platform"/>
            <consortium name="The Broad Institute Genome Sequencing Center for Infectious Disease"/>
            <person name="Wu L."/>
            <person name="Ma J."/>
        </authorList>
    </citation>
    <scope>NUCLEOTIDE SEQUENCE [LARGE SCALE GENOMIC DNA]</scope>
    <source>
        <strain evidence="2">JCM 16112</strain>
    </source>
</reference>
<comment type="caution">
    <text evidence="1">The sequence shown here is derived from an EMBL/GenBank/DDBJ whole genome shotgun (WGS) entry which is preliminary data.</text>
</comment>
<protein>
    <submittedName>
        <fullName evidence="1">Uncharacterized protein</fullName>
    </submittedName>
</protein>
<dbReference type="RefSeq" id="WP_343847962.1">
    <property type="nucleotide sequence ID" value="NZ_BAAAFI010000002.1"/>
</dbReference>